<dbReference type="InterPro" id="IPR016181">
    <property type="entry name" value="Acyl_CoA_acyltransferase"/>
</dbReference>
<feature type="domain" description="BioF2-like acetyltransferase" evidence="1">
    <location>
        <begin position="179"/>
        <end position="321"/>
    </location>
</feature>
<comment type="caution">
    <text evidence="2">The sequence shown here is derived from an EMBL/GenBank/DDBJ whole genome shotgun (WGS) entry which is preliminary data.</text>
</comment>
<dbReference type="Pfam" id="PF13480">
    <property type="entry name" value="Acetyltransf_6"/>
    <property type="match status" value="1"/>
</dbReference>
<name>A0ABS6ZFT2_9ACTN</name>
<evidence type="ECO:0000313" key="2">
    <source>
        <dbReference type="EMBL" id="MBW5486611.1"/>
    </source>
</evidence>
<dbReference type="Gene3D" id="3.40.630.30">
    <property type="match status" value="1"/>
</dbReference>
<protein>
    <submittedName>
        <fullName evidence="2">GNAT family N-acetyltransferase</fullName>
    </submittedName>
</protein>
<dbReference type="EMBL" id="WTFF01000437">
    <property type="protein sequence ID" value="MBW5486611.1"/>
    <property type="molecule type" value="Genomic_DNA"/>
</dbReference>
<organism evidence="2 3">
    <name type="scientific">Streptomyces bambusae</name>
    <dbReference type="NCBI Taxonomy" id="1550616"/>
    <lineage>
        <taxon>Bacteria</taxon>
        <taxon>Bacillati</taxon>
        <taxon>Actinomycetota</taxon>
        <taxon>Actinomycetes</taxon>
        <taxon>Kitasatosporales</taxon>
        <taxon>Streptomycetaceae</taxon>
        <taxon>Streptomyces</taxon>
    </lineage>
</organism>
<dbReference type="RefSeq" id="WP_219671670.1">
    <property type="nucleotide sequence ID" value="NZ_WTFF01000437.1"/>
</dbReference>
<keyword evidence="3" id="KW-1185">Reference proteome</keyword>
<dbReference type="Proteomes" id="UP000812013">
    <property type="component" value="Unassembled WGS sequence"/>
</dbReference>
<dbReference type="InterPro" id="IPR038740">
    <property type="entry name" value="BioF2-like_GNAT_dom"/>
</dbReference>
<evidence type="ECO:0000259" key="1">
    <source>
        <dbReference type="Pfam" id="PF13480"/>
    </source>
</evidence>
<evidence type="ECO:0000313" key="3">
    <source>
        <dbReference type="Proteomes" id="UP000812013"/>
    </source>
</evidence>
<sequence length="382" mass="42682">MSTGASSAGILTVTLCRDPRQFALLEEAWNRLVRACPTATPFQSHAWLHSWWLSYGREGRLRIVLVRRGGELVGAAPLMLVHRPLPLLVPLGGGITDYFDVLVDRDHAGPVLTALARGLHRAARGAVVDLREVRPGAAAERLYQEWSGAKRTLADSTCMELPTLPFDELVRRMPTGGAQRVRAKLRKTDAAGIEEHEVTEHEVPRAVRTLLRLHEKQWRGRGVTPEHLKPRFAEHLTRATRRMVRNGDGRLTEFRLDGKVVAANVTLLSAGLSGGYLYGADPELRERKVDVATLLLRYEAGRALADGRPVVSFLRGSEPYKNHWRPETVVNQRFLLATASLAPLLRLHESQVTGRERAVSALREALPAARDWRARLNELRVR</sequence>
<proteinExistence type="predicted"/>
<reference evidence="2 3" key="1">
    <citation type="submission" date="2019-12" db="EMBL/GenBank/DDBJ databases">
        <title>Genome sequence of Streptomyces bambusae.</title>
        <authorList>
            <person name="Bansal K."/>
            <person name="Choksket S."/>
            <person name="Korpole S."/>
            <person name="Patil P.B."/>
        </authorList>
    </citation>
    <scope>NUCLEOTIDE SEQUENCE [LARGE SCALE GENOMIC DNA]</scope>
    <source>
        <strain evidence="2 3">SK60</strain>
    </source>
</reference>
<gene>
    <name evidence="2" type="ORF">GPJ59_33385</name>
</gene>
<accession>A0ABS6ZFT2</accession>
<dbReference type="SUPFAM" id="SSF55729">
    <property type="entry name" value="Acyl-CoA N-acyltransferases (Nat)"/>
    <property type="match status" value="1"/>
</dbReference>